<dbReference type="GO" id="GO:0035438">
    <property type="term" value="F:cyclic-di-GMP binding"/>
    <property type="evidence" value="ECO:0007669"/>
    <property type="project" value="InterPro"/>
</dbReference>
<sequence>MMDKRLFSRFKLQAECSWAFKKDLRVFNATLEDLSLGGLRISTDTPLSPGQEIIFSIPLKPPIKGTARVVWVKKEGPRYSAGLEIVEMKEKFRKNLQDLINQFTLSSLSDAHFR</sequence>
<evidence type="ECO:0000313" key="2">
    <source>
        <dbReference type="EMBL" id="HHI98168.1"/>
    </source>
</evidence>
<dbReference type="Proteomes" id="UP000886101">
    <property type="component" value="Unassembled WGS sequence"/>
</dbReference>
<dbReference type="EMBL" id="DROK01000296">
    <property type="protein sequence ID" value="HHI98168.1"/>
    <property type="molecule type" value="Genomic_DNA"/>
</dbReference>
<evidence type="ECO:0000259" key="1">
    <source>
        <dbReference type="Pfam" id="PF07238"/>
    </source>
</evidence>
<protein>
    <submittedName>
        <fullName evidence="2">PilZ domain-containing protein</fullName>
    </submittedName>
</protein>
<name>A0A7V5P1X7_9BACT</name>
<dbReference type="Pfam" id="PF07238">
    <property type="entry name" value="PilZ"/>
    <property type="match status" value="1"/>
</dbReference>
<proteinExistence type="predicted"/>
<dbReference type="InterPro" id="IPR009875">
    <property type="entry name" value="PilZ_domain"/>
</dbReference>
<organism evidence="2">
    <name type="scientific">Thermodesulfatator atlanticus</name>
    <dbReference type="NCBI Taxonomy" id="501497"/>
    <lineage>
        <taxon>Bacteria</taxon>
        <taxon>Pseudomonadati</taxon>
        <taxon>Thermodesulfobacteriota</taxon>
        <taxon>Thermodesulfobacteria</taxon>
        <taxon>Thermodesulfobacteriales</taxon>
        <taxon>Thermodesulfatatoraceae</taxon>
        <taxon>Thermodesulfatator</taxon>
    </lineage>
</organism>
<gene>
    <name evidence="2" type="ORF">ENJ96_10035</name>
</gene>
<feature type="domain" description="PilZ" evidence="1">
    <location>
        <begin position="4"/>
        <end position="101"/>
    </location>
</feature>
<dbReference type="Gene3D" id="2.40.10.220">
    <property type="entry name" value="predicted glycosyltransferase like domains"/>
    <property type="match status" value="1"/>
</dbReference>
<comment type="caution">
    <text evidence="2">The sequence shown here is derived from an EMBL/GenBank/DDBJ whole genome shotgun (WGS) entry which is preliminary data.</text>
</comment>
<dbReference type="SUPFAM" id="SSF141371">
    <property type="entry name" value="PilZ domain-like"/>
    <property type="match status" value="1"/>
</dbReference>
<dbReference type="AlphaFoldDB" id="A0A7V5P1X7"/>
<accession>A0A7V5P1X7</accession>
<reference evidence="2" key="1">
    <citation type="journal article" date="2020" name="mSystems">
        <title>Genome- and Community-Level Interaction Insights into Carbon Utilization and Element Cycling Functions of Hydrothermarchaeota in Hydrothermal Sediment.</title>
        <authorList>
            <person name="Zhou Z."/>
            <person name="Liu Y."/>
            <person name="Xu W."/>
            <person name="Pan J."/>
            <person name="Luo Z.H."/>
            <person name="Li M."/>
        </authorList>
    </citation>
    <scope>NUCLEOTIDE SEQUENCE [LARGE SCALE GENOMIC DNA]</scope>
    <source>
        <strain evidence="2">HyVt-533</strain>
    </source>
</reference>